<dbReference type="PANTHER" id="PTHR43877:SF2">
    <property type="entry name" value="AMINOALKYLPHOSPHONATE N-ACETYLTRANSFERASE-RELATED"/>
    <property type="match status" value="1"/>
</dbReference>
<dbReference type="InterPro" id="IPR016181">
    <property type="entry name" value="Acyl_CoA_acyltransferase"/>
</dbReference>
<dbReference type="Pfam" id="PF00583">
    <property type="entry name" value="Acetyltransf_1"/>
    <property type="match status" value="1"/>
</dbReference>
<evidence type="ECO:0000313" key="4">
    <source>
        <dbReference type="EMBL" id="SDN40243.1"/>
    </source>
</evidence>
<accession>A0A1H0B4E4</accession>
<dbReference type="CDD" id="cd04301">
    <property type="entry name" value="NAT_SF"/>
    <property type="match status" value="1"/>
</dbReference>
<keyword evidence="1 4" id="KW-0808">Transferase</keyword>
<dbReference type="GO" id="GO:0016747">
    <property type="term" value="F:acyltransferase activity, transferring groups other than amino-acyl groups"/>
    <property type="evidence" value="ECO:0007669"/>
    <property type="project" value="InterPro"/>
</dbReference>
<organism evidence="4 5">
    <name type="scientific">Allokutzneria albata</name>
    <name type="common">Kibdelosporangium albatum</name>
    <dbReference type="NCBI Taxonomy" id="211114"/>
    <lineage>
        <taxon>Bacteria</taxon>
        <taxon>Bacillati</taxon>
        <taxon>Actinomycetota</taxon>
        <taxon>Actinomycetes</taxon>
        <taxon>Pseudonocardiales</taxon>
        <taxon>Pseudonocardiaceae</taxon>
        <taxon>Allokutzneria</taxon>
    </lineage>
</organism>
<dbReference type="Proteomes" id="UP000183376">
    <property type="component" value="Chromosome I"/>
</dbReference>
<dbReference type="Gene3D" id="3.40.630.30">
    <property type="match status" value="1"/>
</dbReference>
<dbReference type="eggNOG" id="COG3153">
    <property type="taxonomic scope" value="Bacteria"/>
</dbReference>
<protein>
    <submittedName>
        <fullName evidence="4">Predicted N-acetyltransferase YhbS</fullName>
    </submittedName>
</protein>
<dbReference type="RefSeq" id="WP_030426995.1">
    <property type="nucleotide sequence ID" value="NZ_JOEF01000001.1"/>
</dbReference>
<dbReference type="SUPFAM" id="SSF55729">
    <property type="entry name" value="Acyl-CoA N-acyltransferases (Nat)"/>
    <property type="match status" value="1"/>
</dbReference>
<dbReference type="InterPro" id="IPR000182">
    <property type="entry name" value="GNAT_dom"/>
</dbReference>
<proteinExistence type="predicted"/>
<dbReference type="PANTHER" id="PTHR43877">
    <property type="entry name" value="AMINOALKYLPHOSPHONATE N-ACETYLTRANSFERASE-RELATED-RELATED"/>
    <property type="match status" value="1"/>
</dbReference>
<name>A0A1H0B4E4_ALLAB</name>
<evidence type="ECO:0000256" key="1">
    <source>
        <dbReference type="ARBA" id="ARBA00022679"/>
    </source>
</evidence>
<sequence length="155" mass="16937">MGNEITLRPARADEAGALSALAQRSKAHWGYDAEFMAAVRAELTYTGERLSESLFVVAEREGEVLGFFSLDGTGPRGELGNLWVDPPHIGTGIGRLLWTDAVRTARNMGWTELVLDAEPYAEGFYFAMGAREIGVVTSGSLPGRTLRQLMFPLME</sequence>
<dbReference type="PROSITE" id="PS51186">
    <property type="entry name" value="GNAT"/>
    <property type="match status" value="1"/>
</dbReference>
<keyword evidence="2" id="KW-0012">Acyltransferase</keyword>
<dbReference type="AlphaFoldDB" id="A0A1H0B4E4"/>
<feature type="domain" description="N-acetyltransferase" evidence="3">
    <location>
        <begin position="5"/>
        <end position="155"/>
    </location>
</feature>
<gene>
    <name evidence="4" type="ORF">SAMN04489726_6453</name>
</gene>
<evidence type="ECO:0000256" key="2">
    <source>
        <dbReference type="ARBA" id="ARBA00023315"/>
    </source>
</evidence>
<keyword evidence="5" id="KW-1185">Reference proteome</keyword>
<dbReference type="InterPro" id="IPR050832">
    <property type="entry name" value="Bact_Acetyltransf"/>
</dbReference>
<evidence type="ECO:0000259" key="3">
    <source>
        <dbReference type="PROSITE" id="PS51186"/>
    </source>
</evidence>
<dbReference type="EMBL" id="LT629701">
    <property type="protein sequence ID" value="SDN40243.1"/>
    <property type="molecule type" value="Genomic_DNA"/>
</dbReference>
<reference evidence="4 5" key="1">
    <citation type="submission" date="2016-10" db="EMBL/GenBank/DDBJ databases">
        <authorList>
            <person name="de Groot N.N."/>
        </authorList>
    </citation>
    <scope>NUCLEOTIDE SEQUENCE [LARGE SCALE GENOMIC DNA]</scope>
    <source>
        <strain evidence="4 5">DSM 44149</strain>
    </source>
</reference>
<evidence type="ECO:0000313" key="5">
    <source>
        <dbReference type="Proteomes" id="UP000183376"/>
    </source>
</evidence>
<dbReference type="STRING" id="211114.SAMN04489726_6453"/>